<feature type="region of interest" description="Disordered" evidence="10">
    <location>
        <begin position="33"/>
        <end position="55"/>
    </location>
</feature>
<evidence type="ECO:0000256" key="2">
    <source>
        <dbReference type="ARBA" id="ARBA00008941"/>
    </source>
</evidence>
<dbReference type="PANTHER" id="PTHR12865:SF1">
    <property type="entry name" value="PHOSPHATIDYLINOSITOL 4-KINASE TYPE 2"/>
    <property type="match status" value="1"/>
</dbReference>
<keyword evidence="5 9" id="KW-0547">Nucleotide-binding</keyword>
<comment type="caution">
    <text evidence="12">The sequence shown here is derived from an EMBL/GenBank/DDBJ whole genome shotgun (WGS) entry which is preliminary data.</text>
</comment>
<organism evidence="12 13">
    <name type="scientific">Lymnaea stagnalis</name>
    <name type="common">Great pond snail</name>
    <name type="synonym">Helix stagnalis</name>
    <dbReference type="NCBI Taxonomy" id="6523"/>
    <lineage>
        <taxon>Eukaryota</taxon>
        <taxon>Metazoa</taxon>
        <taxon>Spiralia</taxon>
        <taxon>Lophotrochozoa</taxon>
        <taxon>Mollusca</taxon>
        <taxon>Gastropoda</taxon>
        <taxon>Heterobranchia</taxon>
        <taxon>Euthyneura</taxon>
        <taxon>Panpulmonata</taxon>
        <taxon>Hygrophila</taxon>
        <taxon>Lymnaeoidea</taxon>
        <taxon>Lymnaeidae</taxon>
        <taxon>Lymnaea</taxon>
    </lineage>
</organism>
<dbReference type="EMBL" id="CAXITT010000529">
    <property type="protein sequence ID" value="CAL1543163.1"/>
    <property type="molecule type" value="Genomic_DNA"/>
</dbReference>
<feature type="domain" description="PI3K/PI4K catalytic" evidence="11">
    <location>
        <begin position="140"/>
        <end position="474"/>
    </location>
</feature>
<feature type="region of interest" description="Disordered" evidence="10">
    <location>
        <begin position="69"/>
        <end position="123"/>
    </location>
</feature>
<dbReference type="InterPro" id="IPR039756">
    <property type="entry name" value="Lsb6/PI4K2"/>
</dbReference>
<evidence type="ECO:0000313" key="13">
    <source>
        <dbReference type="Proteomes" id="UP001497497"/>
    </source>
</evidence>
<dbReference type="Pfam" id="PF00454">
    <property type="entry name" value="PI3_PI4_kinase"/>
    <property type="match status" value="1"/>
</dbReference>
<dbReference type="PANTHER" id="PTHR12865">
    <property type="entry name" value="PHOSPHATIDYLINOSITOL 4-KINASE TYPE-II"/>
    <property type="match status" value="1"/>
</dbReference>
<gene>
    <name evidence="12" type="ORF">GSLYS_00016697001</name>
</gene>
<evidence type="ECO:0000256" key="5">
    <source>
        <dbReference type="ARBA" id="ARBA00022741"/>
    </source>
</evidence>
<protein>
    <recommendedName>
        <fullName evidence="9">Phosphatidylinositol 4-kinase type 2</fullName>
        <ecNumber evidence="9">2.7.1.67</ecNumber>
    </recommendedName>
</protein>
<evidence type="ECO:0000256" key="3">
    <source>
        <dbReference type="ARBA" id="ARBA00022475"/>
    </source>
</evidence>
<evidence type="ECO:0000256" key="4">
    <source>
        <dbReference type="ARBA" id="ARBA00022679"/>
    </source>
</evidence>
<evidence type="ECO:0000313" key="12">
    <source>
        <dbReference type="EMBL" id="CAL1543163.1"/>
    </source>
</evidence>
<dbReference type="GO" id="GO:0007030">
    <property type="term" value="P:Golgi organization"/>
    <property type="evidence" value="ECO:0007669"/>
    <property type="project" value="TreeGrafter"/>
</dbReference>
<evidence type="ECO:0000256" key="1">
    <source>
        <dbReference type="ARBA" id="ARBA00004236"/>
    </source>
</evidence>
<comment type="similarity">
    <text evidence="2 9">Belongs to the PI3/PI4-kinase family. Type II PI4K subfamily.</text>
</comment>
<dbReference type="EC" id="2.7.1.67" evidence="9"/>
<accession>A0AAV2I8X6</accession>
<dbReference type="GO" id="GO:0046854">
    <property type="term" value="P:phosphatidylinositol phosphate biosynthetic process"/>
    <property type="evidence" value="ECO:0007669"/>
    <property type="project" value="UniProtKB-UniRule"/>
</dbReference>
<keyword evidence="6 9" id="KW-0418">Kinase</keyword>
<evidence type="ECO:0000256" key="10">
    <source>
        <dbReference type="SAM" id="MobiDB-lite"/>
    </source>
</evidence>
<evidence type="ECO:0000256" key="8">
    <source>
        <dbReference type="ARBA" id="ARBA00023136"/>
    </source>
</evidence>
<dbReference type="GO" id="GO:0005765">
    <property type="term" value="C:lysosomal membrane"/>
    <property type="evidence" value="ECO:0007669"/>
    <property type="project" value="TreeGrafter"/>
</dbReference>
<keyword evidence="3" id="KW-1003">Cell membrane</keyword>
<dbReference type="GO" id="GO:0005524">
    <property type="term" value="F:ATP binding"/>
    <property type="evidence" value="ECO:0007669"/>
    <property type="project" value="UniProtKB-UniRule"/>
</dbReference>
<dbReference type="GO" id="GO:0005802">
    <property type="term" value="C:trans-Golgi network"/>
    <property type="evidence" value="ECO:0007669"/>
    <property type="project" value="TreeGrafter"/>
</dbReference>
<dbReference type="InterPro" id="IPR000403">
    <property type="entry name" value="PI3/4_kinase_cat_dom"/>
</dbReference>
<evidence type="ECO:0000259" key="11">
    <source>
        <dbReference type="PROSITE" id="PS50290"/>
    </source>
</evidence>
<keyword evidence="8 9" id="KW-0472">Membrane</keyword>
<name>A0AAV2I8X6_LYMST</name>
<dbReference type="PROSITE" id="PS50290">
    <property type="entry name" value="PI3_4_KINASE_3"/>
    <property type="match status" value="1"/>
</dbReference>
<reference evidence="12 13" key="1">
    <citation type="submission" date="2024-04" db="EMBL/GenBank/DDBJ databases">
        <authorList>
            <consortium name="Genoscope - CEA"/>
            <person name="William W."/>
        </authorList>
    </citation>
    <scope>NUCLEOTIDE SEQUENCE [LARGE SCALE GENOMIC DNA]</scope>
</reference>
<keyword evidence="13" id="KW-1185">Reference proteome</keyword>
<dbReference type="Proteomes" id="UP001497497">
    <property type="component" value="Unassembled WGS sequence"/>
</dbReference>
<dbReference type="GO" id="GO:0005768">
    <property type="term" value="C:endosome"/>
    <property type="evidence" value="ECO:0007669"/>
    <property type="project" value="TreeGrafter"/>
</dbReference>
<proteinExistence type="inferred from homology"/>
<evidence type="ECO:0000256" key="7">
    <source>
        <dbReference type="ARBA" id="ARBA00022840"/>
    </source>
</evidence>
<evidence type="ECO:0000256" key="9">
    <source>
        <dbReference type="RuleBase" id="RU367084"/>
    </source>
</evidence>
<keyword evidence="7 9" id="KW-0067">ATP-binding</keyword>
<feature type="compositionally biased region" description="Low complexity" evidence="10">
    <location>
        <begin position="33"/>
        <end position="43"/>
    </location>
</feature>
<sequence length="503" mass="56619">MMNMSSDVGAESHFILDADEDEIVNISTISSANQNVNNTTSTPPTLPNPTASDSYQLASEVQVSFAPQIHNHGNHKSDSHSGHRGAPRSPTRGSGQGFKENSPLLGPKSDFEHSGEWNQFPDDPAFEESVLAAELAIEANCFPERIYQGSSGSYFVKSTEGKIIAVFKPKDEEPYGHLNPKWTKWMHKLCCPCCFGRSCLVPNQGYLSEAGASLVDQKLGLNVVPKTKVVRLSSETFNYSAIDRAKARTKRNIYKKVPIVGKHFNRIGLPPKTGSFQLFVNGFKDADYWLRRFDNEALPESTAKKFQNLFERVVVLDYIIRNTDRGNDNWLIKYEPASAKAPSSSQTDEDSEWSMVENPEISVAAIDNGLAFPFKHPDEWRAYPYHWAWLPQAKVPFSQEIQDLLLGQLSDMNFVQDLCDDLYDLFKNDKGFDRHTFEKQMSVMRGQILNLTQALKDGRSPVQLVQMPVVTVERNKSAVGRTRADSEIFTQSFSHRAPFFSWC</sequence>
<comment type="subcellular location">
    <subcellularLocation>
        <location evidence="1">Cell membrane</location>
    </subcellularLocation>
    <subcellularLocation>
        <location evidence="9">Membrane</location>
        <topology evidence="9">Peripheral membrane protein</topology>
    </subcellularLocation>
</comment>
<dbReference type="GO" id="GO:0004430">
    <property type="term" value="F:1-phosphatidylinositol 4-kinase activity"/>
    <property type="evidence" value="ECO:0007669"/>
    <property type="project" value="UniProtKB-UniRule"/>
</dbReference>
<dbReference type="AlphaFoldDB" id="A0AAV2I8X6"/>
<evidence type="ECO:0000256" key="6">
    <source>
        <dbReference type="ARBA" id="ARBA00022777"/>
    </source>
</evidence>
<comment type="catalytic activity">
    <reaction evidence="9">
        <text>a 1,2-diacyl-sn-glycero-3-phospho-(1D-myo-inositol) + ATP = a 1,2-diacyl-sn-glycero-3-phospho-(1D-myo-inositol 4-phosphate) + ADP + H(+)</text>
        <dbReference type="Rhea" id="RHEA:19877"/>
        <dbReference type="ChEBI" id="CHEBI:15378"/>
        <dbReference type="ChEBI" id="CHEBI:30616"/>
        <dbReference type="ChEBI" id="CHEBI:57880"/>
        <dbReference type="ChEBI" id="CHEBI:58178"/>
        <dbReference type="ChEBI" id="CHEBI:456216"/>
        <dbReference type="EC" id="2.7.1.67"/>
    </reaction>
</comment>
<dbReference type="GO" id="GO:0005886">
    <property type="term" value="C:plasma membrane"/>
    <property type="evidence" value="ECO:0007669"/>
    <property type="project" value="UniProtKB-SubCell"/>
</dbReference>
<keyword evidence="4 9" id="KW-0808">Transferase</keyword>
<dbReference type="GO" id="GO:0007032">
    <property type="term" value="P:endosome organization"/>
    <property type="evidence" value="ECO:0007669"/>
    <property type="project" value="TreeGrafter"/>
</dbReference>